<name>A0ABY7NPI9_9SPHN</name>
<dbReference type="Pfam" id="PF01751">
    <property type="entry name" value="Toprim"/>
    <property type="match status" value="1"/>
</dbReference>
<reference evidence="12 13" key="1">
    <citation type="submission" date="2022-12" db="EMBL/GenBank/DDBJ databases">
        <title>Sphingomonas abieness sp. nov., an endophytic bacterium isolated from Abies koreana.</title>
        <authorList>
            <person name="Jiang L."/>
            <person name="Lee J."/>
        </authorList>
    </citation>
    <scope>NUCLEOTIDE SEQUENCE [LARGE SCALE GENOMIC DNA]</scope>
    <source>
        <strain evidence="13">PAMB 00755</strain>
    </source>
</reference>
<dbReference type="PANTHER" id="PTHR45866:SF4">
    <property type="entry name" value="DNA TOPOISOMERASE 4 SUBUNIT B"/>
    <property type="match status" value="1"/>
</dbReference>
<dbReference type="PROSITE" id="PS50880">
    <property type="entry name" value="TOPRIM"/>
    <property type="match status" value="1"/>
</dbReference>
<dbReference type="SMART" id="SM00387">
    <property type="entry name" value="HATPase_c"/>
    <property type="match status" value="1"/>
</dbReference>
<feature type="site" description="Interaction with DNA" evidence="10">
    <location>
        <position position="526"/>
    </location>
</feature>
<dbReference type="CDD" id="cd00822">
    <property type="entry name" value="TopoII_Trans_DNA_gyrase"/>
    <property type="match status" value="1"/>
</dbReference>
<dbReference type="Pfam" id="PF02518">
    <property type="entry name" value="HATPase_c"/>
    <property type="match status" value="1"/>
</dbReference>
<sequence length="662" mass="72854">MAHDDLFAAPAGAAPGSGNYDASSIEVLEGLEPIRRRPGMYVGGTDERALHHLAAEVIDNAMDEAVAGHATRIEVTLSAGNRVTVVDNGRGIPIDEHPRHPGKSALEVIFTVLHSGGKFSGGAYQTSGGLHGVGVCAVNALSIETVVEVARNKELYRQRFVQGHPQGSLEKIGAAPNRRGTSVSFVPDSEIFGDLRFRAQRLYRLARSKAYLFAGVEIRWKCDPSLITDDTPAEAVFQFPGGLADHLREQVGDRECATADFFTGRQDFPDSQGSAEWAVAWPLYSDGSYSYYCNTIPTPDGGTHEQGLRAALVKGIRAFADQVGQKKAKDIAPEDVMTGSELMLSVFIRDPQFQSQTKDRLTSPDAARLVEAAVRDHFDHFLGQNMDRGKALLGYVLDRMDERLRRKAERDVKRKTATSGRKLRLPGKLTDCASDSPEGTEMFIVEGDSAGGSAKQARDRKTQAVLPIRGKILNVASANTAKILANQEIADLILALGCGTRERCDASLLRYERIVIMTDADVDGAHIATLLMTFFFQEMPDVVRRGHLYLAQPPLYRLTAGAKSLYARDEADRARIEATAFKGRKVEVSRFKGLGEMNPQQLRETTMDPQTRGMIRVTLPQEYEDRAQVRDLVDRLMGKEAHHRFTFIQENAARVDEEEIDA</sequence>
<dbReference type="PRINTS" id="PR00418">
    <property type="entry name" value="TPI2FAMILY"/>
</dbReference>
<dbReference type="InterPro" id="IPR036890">
    <property type="entry name" value="HATPase_C_sf"/>
</dbReference>
<keyword evidence="3" id="KW-0479">Metal-binding</keyword>
<dbReference type="InterPro" id="IPR013760">
    <property type="entry name" value="Topo_IIA-like_dom_sf"/>
</dbReference>
<dbReference type="EMBL" id="CP115174">
    <property type="protein sequence ID" value="WBO23456.1"/>
    <property type="molecule type" value="Genomic_DNA"/>
</dbReference>
<keyword evidence="13" id="KW-1185">Reference proteome</keyword>
<comment type="function">
    <text evidence="10">Topoisomerase IV is essential for chromosome segregation. It relaxes supercoiled DNA. Performs the decatenation events required during the replication of a circular DNA molecule.</text>
</comment>
<evidence type="ECO:0000256" key="7">
    <source>
        <dbReference type="ARBA" id="ARBA00023029"/>
    </source>
</evidence>
<dbReference type="Gene3D" id="3.40.50.670">
    <property type="match status" value="1"/>
</dbReference>
<feature type="site" description="Interaction with DNA" evidence="10">
    <location>
        <position position="644"/>
    </location>
</feature>
<dbReference type="PROSITE" id="PS00177">
    <property type="entry name" value="TOPOISOMERASE_II"/>
    <property type="match status" value="1"/>
</dbReference>
<dbReference type="GO" id="GO:0003918">
    <property type="term" value="F:DNA topoisomerase type II (double strand cut, ATP-hydrolyzing) activity"/>
    <property type="evidence" value="ECO:0007669"/>
    <property type="project" value="UniProtKB-EC"/>
</dbReference>
<evidence type="ECO:0000313" key="12">
    <source>
        <dbReference type="EMBL" id="WBO23456.1"/>
    </source>
</evidence>
<keyword evidence="8 10" id="KW-0238">DNA-binding</keyword>
<dbReference type="InterPro" id="IPR020568">
    <property type="entry name" value="Ribosomal_Su5_D2-typ_SF"/>
</dbReference>
<evidence type="ECO:0000313" key="13">
    <source>
        <dbReference type="Proteomes" id="UP001210865"/>
    </source>
</evidence>
<dbReference type="Pfam" id="PF00986">
    <property type="entry name" value="DNA_gyraseB_C"/>
    <property type="match status" value="1"/>
</dbReference>
<dbReference type="InterPro" id="IPR013506">
    <property type="entry name" value="Topo_IIA_bsu_dom2"/>
</dbReference>
<dbReference type="Pfam" id="PF00204">
    <property type="entry name" value="DNA_gyraseB"/>
    <property type="match status" value="1"/>
</dbReference>
<dbReference type="PANTHER" id="PTHR45866">
    <property type="entry name" value="DNA GYRASE/TOPOISOMERASE SUBUNIT B"/>
    <property type="match status" value="1"/>
</dbReference>
<keyword evidence="6" id="KW-0460">Magnesium</keyword>
<dbReference type="InterPro" id="IPR018522">
    <property type="entry name" value="TopoIIA_CS"/>
</dbReference>
<comment type="cofactor">
    <cofactor evidence="2">
        <name>Mg(2+)</name>
        <dbReference type="ChEBI" id="CHEBI:18420"/>
    </cofactor>
</comment>
<feature type="binding site" evidence="10">
    <location>
        <position position="358"/>
    </location>
    <ligand>
        <name>ATP</name>
        <dbReference type="ChEBI" id="CHEBI:30616"/>
    </ligand>
</feature>
<dbReference type="PRINTS" id="PR01098">
    <property type="entry name" value="TOPISMRASE4B"/>
</dbReference>
<dbReference type="SUPFAM" id="SSF56719">
    <property type="entry name" value="Type II DNA topoisomerase"/>
    <property type="match status" value="1"/>
</dbReference>
<keyword evidence="7 10" id="KW-0799">Topoisomerase</keyword>
<proteinExistence type="inferred from homology"/>
<feature type="binding site" evidence="10">
    <location>
        <begin position="129"/>
        <end position="135"/>
    </location>
    <ligand>
        <name>ATP</name>
        <dbReference type="ChEBI" id="CHEBI:30616"/>
    </ligand>
</feature>
<dbReference type="InterPro" id="IPR005737">
    <property type="entry name" value="TopoIV_B_Gneg"/>
</dbReference>
<dbReference type="InterPro" id="IPR001241">
    <property type="entry name" value="Topo_IIA"/>
</dbReference>
<feature type="binding site" evidence="10">
    <location>
        <position position="20"/>
    </location>
    <ligand>
        <name>ATP</name>
        <dbReference type="ChEBI" id="CHEBI:30616"/>
    </ligand>
</feature>
<dbReference type="Proteomes" id="UP001210865">
    <property type="component" value="Chromosome"/>
</dbReference>
<evidence type="ECO:0000256" key="9">
    <source>
        <dbReference type="ARBA" id="ARBA00023235"/>
    </source>
</evidence>
<dbReference type="Gene3D" id="3.30.230.10">
    <property type="match status" value="1"/>
</dbReference>
<dbReference type="EC" id="5.6.2.2" evidence="10"/>
<dbReference type="InterPro" id="IPR006171">
    <property type="entry name" value="TOPRIM_dom"/>
</dbReference>
<comment type="catalytic activity">
    <reaction evidence="1 10">
        <text>ATP-dependent breakage, passage and rejoining of double-stranded DNA.</text>
        <dbReference type="EC" id="5.6.2.2"/>
    </reaction>
</comment>
<dbReference type="InterPro" id="IPR002288">
    <property type="entry name" value="DNA_gyrase_B_C"/>
</dbReference>
<gene>
    <name evidence="10 12" type="primary">parE</name>
    <name evidence="12" type="ORF">PBT88_04825</name>
</gene>
<dbReference type="CDD" id="cd16928">
    <property type="entry name" value="HATPase_GyrB-like"/>
    <property type="match status" value="1"/>
</dbReference>
<dbReference type="RefSeq" id="WP_270078088.1">
    <property type="nucleotide sequence ID" value="NZ_CP115174.1"/>
</dbReference>
<feature type="site" description="Interaction with DNA" evidence="10">
    <location>
        <position position="474"/>
    </location>
</feature>
<keyword evidence="4 10" id="KW-0547">Nucleotide-binding</keyword>
<accession>A0ABY7NPI9</accession>
<evidence type="ECO:0000256" key="8">
    <source>
        <dbReference type="ARBA" id="ARBA00023125"/>
    </source>
</evidence>
<feature type="binding site" evidence="10">
    <location>
        <position position="87"/>
    </location>
    <ligand>
        <name>ATP</name>
        <dbReference type="ChEBI" id="CHEBI:30616"/>
    </ligand>
</feature>
<evidence type="ECO:0000256" key="1">
    <source>
        <dbReference type="ARBA" id="ARBA00000185"/>
    </source>
</evidence>
<evidence type="ECO:0000256" key="3">
    <source>
        <dbReference type="ARBA" id="ARBA00022723"/>
    </source>
</evidence>
<comment type="similarity">
    <text evidence="10">Belongs to the type II topoisomerase family. ParE type 1 subfamily.</text>
</comment>
<dbReference type="InterPro" id="IPR003594">
    <property type="entry name" value="HATPase_dom"/>
</dbReference>
<dbReference type="InterPro" id="IPR013759">
    <property type="entry name" value="Topo_IIA_B_C"/>
</dbReference>
<dbReference type="Gene3D" id="3.30.565.10">
    <property type="entry name" value="Histidine kinase-like ATPase, C-terminal domain"/>
    <property type="match status" value="1"/>
</dbReference>
<dbReference type="SMART" id="SM00433">
    <property type="entry name" value="TOP2c"/>
    <property type="match status" value="1"/>
</dbReference>
<evidence type="ECO:0000259" key="11">
    <source>
        <dbReference type="PROSITE" id="PS50880"/>
    </source>
</evidence>
<dbReference type="NCBIfam" id="TIGR01055">
    <property type="entry name" value="parE_Gneg"/>
    <property type="match status" value="1"/>
</dbReference>
<feature type="binding site" evidence="10">
    <location>
        <position position="60"/>
    </location>
    <ligand>
        <name>ATP</name>
        <dbReference type="ChEBI" id="CHEBI:30616"/>
    </ligand>
</feature>
<evidence type="ECO:0000256" key="5">
    <source>
        <dbReference type="ARBA" id="ARBA00022840"/>
    </source>
</evidence>
<evidence type="ECO:0000256" key="10">
    <source>
        <dbReference type="HAMAP-Rule" id="MF_00938"/>
    </source>
</evidence>
<evidence type="ECO:0000256" key="6">
    <source>
        <dbReference type="ARBA" id="ARBA00022842"/>
    </source>
</evidence>
<dbReference type="InterPro" id="IPR014721">
    <property type="entry name" value="Ribsml_uS5_D2-typ_fold_subgr"/>
</dbReference>
<dbReference type="SUPFAM" id="SSF54211">
    <property type="entry name" value="Ribosomal protein S5 domain 2-like"/>
    <property type="match status" value="1"/>
</dbReference>
<dbReference type="SUPFAM" id="SSF55874">
    <property type="entry name" value="ATPase domain of HSP90 chaperone/DNA topoisomerase II/histidine kinase"/>
    <property type="match status" value="1"/>
</dbReference>
<dbReference type="HAMAP" id="MF_00938">
    <property type="entry name" value="ParE_type1"/>
    <property type="match status" value="1"/>
</dbReference>
<protein>
    <recommendedName>
        <fullName evidence="10">DNA topoisomerase 4 subunit B</fullName>
        <ecNumber evidence="10">5.6.2.2</ecNumber>
    </recommendedName>
    <alternativeName>
        <fullName evidence="10">Topoisomerase IV subunit B</fullName>
    </alternativeName>
</protein>
<comment type="subunit">
    <text evidence="10">Heterotetramer composed of ParC and ParE.</text>
</comment>
<evidence type="ECO:0000256" key="2">
    <source>
        <dbReference type="ARBA" id="ARBA00001946"/>
    </source>
</evidence>
<feature type="domain" description="Toprim" evidence="11">
    <location>
        <begin position="440"/>
        <end position="554"/>
    </location>
</feature>
<keyword evidence="5 10" id="KW-0067">ATP-binding</keyword>
<evidence type="ECO:0000256" key="4">
    <source>
        <dbReference type="ARBA" id="ARBA00022741"/>
    </source>
</evidence>
<keyword evidence="9 10" id="KW-0413">Isomerase</keyword>
<organism evidence="12 13">
    <name type="scientific">Sphingomonas abietis</name>
    <dbReference type="NCBI Taxonomy" id="3012344"/>
    <lineage>
        <taxon>Bacteria</taxon>
        <taxon>Pseudomonadati</taxon>
        <taxon>Pseudomonadota</taxon>
        <taxon>Alphaproteobacteria</taxon>
        <taxon>Sphingomonadales</taxon>
        <taxon>Sphingomonadaceae</taxon>
        <taxon>Sphingomonas</taxon>
    </lineage>
</organism>